<evidence type="ECO:0000256" key="1">
    <source>
        <dbReference type="SAM" id="MobiDB-lite"/>
    </source>
</evidence>
<accession>A0A8J5RKW9</accession>
<dbReference type="Proteomes" id="UP000729913">
    <property type="component" value="Unassembled WGS sequence"/>
</dbReference>
<evidence type="ECO:0000313" key="2">
    <source>
        <dbReference type="EMBL" id="KAG8042024.1"/>
    </source>
</evidence>
<reference evidence="2" key="2">
    <citation type="submission" date="2021-04" db="EMBL/GenBank/DDBJ databases">
        <title>Genome-wide patterns of bracovirus chromosomal integration into multiple host tissues during parasitism.</title>
        <authorList>
            <person name="Chebbi M.A.C."/>
        </authorList>
    </citation>
    <scope>NUCLEOTIDE SEQUENCE</scope>
    <source>
        <tissue evidence="2">Whole body</tissue>
    </source>
</reference>
<comment type="caution">
    <text evidence="2">The sequence shown here is derived from an EMBL/GenBank/DDBJ whole genome shotgun (WGS) entry which is preliminary data.</text>
</comment>
<dbReference type="AlphaFoldDB" id="A0A8J5RKW9"/>
<protein>
    <submittedName>
        <fullName evidence="2">Uncharacterized protein</fullName>
    </submittedName>
</protein>
<evidence type="ECO:0000313" key="3">
    <source>
        <dbReference type="Proteomes" id="UP000729913"/>
    </source>
</evidence>
<sequence>MSEEEVTDKCNAVDSMEYEEYIGLEQLYLDDENDGNDDEELPREPSSSIVTKRSLVETQQSRKRTKGRENPPNEDEKFYRSERLRKMIKQEEELFQLKCQHEEEIHNITIEHLKQKYKLEIRAATAAAELSKLNLLRQQNKN</sequence>
<feature type="region of interest" description="Disordered" evidence="1">
    <location>
        <begin position="30"/>
        <end position="81"/>
    </location>
</feature>
<keyword evidence="3" id="KW-1185">Reference proteome</keyword>
<organism evidence="2 3">
    <name type="scientific">Cotesia typhae</name>
    <dbReference type="NCBI Taxonomy" id="2053667"/>
    <lineage>
        <taxon>Eukaryota</taxon>
        <taxon>Metazoa</taxon>
        <taxon>Ecdysozoa</taxon>
        <taxon>Arthropoda</taxon>
        <taxon>Hexapoda</taxon>
        <taxon>Insecta</taxon>
        <taxon>Pterygota</taxon>
        <taxon>Neoptera</taxon>
        <taxon>Endopterygota</taxon>
        <taxon>Hymenoptera</taxon>
        <taxon>Apocrita</taxon>
        <taxon>Ichneumonoidea</taxon>
        <taxon>Braconidae</taxon>
        <taxon>Microgastrinae</taxon>
        <taxon>Cotesia</taxon>
    </lineage>
</organism>
<feature type="compositionally biased region" description="Basic and acidic residues" evidence="1">
    <location>
        <begin position="67"/>
        <end position="81"/>
    </location>
</feature>
<feature type="compositionally biased region" description="Acidic residues" evidence="1">
    <location>
        <begin position="30"/>
        <end position="41"/>
    </location>
</feature>
<reference evidence="2" key="1">
    <citation type="submission" date="2020-03" db="EMBL/GenBank/DDBJ databases">
        <authorList>
            <person name="Chebbi M.A."/>
            <person name="Drezen J.M."/>
        </authorList>
    </citation>
    <scope>NUCLEOTIDE SEQUENCE</scope>
    <source>
        <tissue evidence="2">Whole body</tissue>
    </source>
</reference>
<proteinExistence type="predicted"/>
<gene>
    <name evidence="2" type="ORF">G9C98_000015</name>
</gene>
<feature type="compositionally biased region" description="Polar residues" evidence="1">
    <location>
        <begin position="45"/>
        <end position="59"/>
    </location>
</feature>
<dbReference type="EMBL" id="JAAOIC020000003">
    <property type="protein sequence ID" value="KAG8042024.1"/>
    <property type="molecule type" value="Genomic_DNA"/>
</dbReference>
<name>A0A8J5RKW9_9HYME</name>